<dbReference type="AlphaFoldDB" id="A0A859CV23"/>
<protein>
    <submittedName>
        <fullName evidence="1">Uncharacterized protein</fullName>
    </submittedName>
</protein>
<gene>
    <name evidence="1" type="ORF">MP3633_1117</name>
</gene>
<sequence>MGWGRLPFEDPIFDPPYFTEDEKSWVNQAITMTTNQQT</sequence>
<evidence type="ECO:0000313" key="2">
    <source>
        <dbReference type="Proteomes" id="UP000509371"/>
    </source>
</evidence>
<proteinExistence type="predicted"/>
<accession>A0A859CV23</accession>
<organism evidence="1 2">
    <name type="scientific">Marinomonas primoryensis</name>
    <dbReference type="NCBI Taxonomy" id="178399"/>
    <lineage>
        <taxon>Bacteria</taxon>
        <taxon>Pseudomonadati</taxon>
        <taxon>Pseudomonadota</taxon>
        <taxon>Gammaproteobacteria</taxon>
        <taxon>Oceanospirillales</taxon>
        <taxon>Oceanospirillaceae</taxon>
        <taxon>Marinomonas</taxon>
    </lineage>
</organism>
<dbReference type="KEGG" id="mpri:MP3633_1117"/>
<dbReference type="Proteomes" id="UP000509371">
    <property type="component" value="Chromosome"/>
</dbReference>
<name>A0A859CV23_9GAMM</name>
<dbReference type="EMBL" id="CP054301">
    <property type="protein sequence ID" value="QKK79852.1"/>
    <property type="molecule type" value="Genomic_DNA"/>
</dbReference>
<reference evidence="1 2" key="1">
    <citation type="submission" date="2020-06" db="EMBL/GenBank/DDBJ databases">
        <authorList>
            <person name="Voronona O.L."/>
            <person name="Aksenova E.I."/>
            <person name="Kunda M.S."/>
            <person name="Semenov A.N."/>
            <person name="Ryzhova N."/>
        </authorList>
    </citation>
    <scope>NUCLEOTIDE SEQUENCE [LARGE SCALE GENOMIC DNA]</scope>
    <source>
        <strain evidence="1 2">MPKMM3633</strain>
    </source>
</reference>
<evidence type="ECO:0000313" key="1">
    <source>
        <dbReference type="EMBL" id="QKK79852.1"/>
    </source>
</evidence>